<evidence type="ECO:0000256" key="1">
    <source>
        <dbReference type="ARBA" id="ARBA00009034"/>
    </source>
</evidence>
<dbReference type="SUPFAM" id="SSF56994">
    <property type="entry name" value="Insulin-like"/>
    <property type="match status" value="1"/>
</dbReference>
<dbReference type="PROSITE" id="PS00262">
    <property type="entry name" value="INSULIN"/>
    <property type="match status" value="1"/>
</dbReference>
<accession>A0AAE9DRA9</accession>
<dbReference type="InterPro" id="IPR036438">
    <property type="entry name" value="Insulin-like_sf"/>
</dbReference>
<reference evidence="4 5" key="1">
    <citation type="submission" date="2022-05" db="EMBL/GenBank/DDBJ databases">
        <title>Chromosome-level reference genomes for two strains of Caenorhabditis briggsae: an improved platform for comparative genomics.</title>
        <authorList>
            <person name="Stevens L."/>
            <person name="Andersen E.C."/>
        </authorList>
    </citation>
    <scope>NUCLEOTIDE SEQUENCE [LARGE SCALE GENOMIC DNA]</scope>
    <source>
        <strain evidence="4">QX1410_ONT</strain>
        <tissue evidence="4">Whole-organism</tissue>
    </source>
</reference>
<evidence type="ECO:0000313" key="4">
    <source>
        <dbReference type="EMBL" id="ULU09205.1"/>
    </source>
</evidence>
<gene>
    <name evidence="4" type="ORF">L3Y34_013956</name>
</gene>
<feature type="signal peptide" evidence="3">
    <location>
        <begin position="1"/>
        <end position="20"/>
    </location>
</feature>
<comment type="similarity">
    <text evidence="1">Belongs to the insulin family.</text>
</comment>
<evidence type="ECO:0000313" key="5">
    <source>
        <dbReference type="Proteomes" id="UP000827892"/>
    </source>
</evidence>
<protein>
    <submittedName>
        <fullName evidence="4">Uncharacterized protein</fullName>
    </submittedName>
</protein>
<proteinExistence type="inferred from homology"/>
<dbReference type="Proteomes" id="UP000827892">
    <property type="component" value="Chromosome I"/>
</dbReference>
<keyword evidence="2 3" id="KW-0732">Signal</keyword>
<dbReference type="OMA" id="PYCDPFG"/>
<feature type="chain" id="PRO_5042008800" evidence="3">
    <location>
        <begin position="21"/>
        <end position="101"/>
    </location>
</feature>
<dbReference type="EMBL" id="CP090891">
    <property type="protein sequence ID" value="ULU09205.1"/>
    <property type="molecule type" value="Genomic_DNA"/>
</dbReference>
<dbReference type="InterPro" id="IPR022353">
    <property type="entry name" value="Insulin_CS"/>
</dbReference>
<dbReference type="KEGG" id="cbr:CBG_11840"/>
<name>A0AAE9DRA9_CAEBR</name>
<evidence type="ECO:0000256" key="2">
    <source>
        <dbReference type="ARBA" id="ARBA00022729"/>
    </source>
</evidence>
<dbReference type="AlphaFoldDB" id="A0AAE9DRA9"/>
<organism evidence="4 5">
    <name type="scientific">Caenorhabditis briggsae</name>
    <dbReference type="NCBI Taxonomy" id="6238"/>
    <lineage>
        <taxon>Eukaryota</taxon>
        <taxon>Metazoa</taxon>
        <taxon>Ecdysozoa</taxon>
        <taxon>Nematoda</taxon>
        <taxon>Chromadorea</taxon>
        <taxon>Rhabditida</taxon>
        <taxon>Rhabditina</taxon>
        <taxon>Rhabditomorpha</taxon>
        <taxon>Rhabditoidea</taxon>
        <taxon>Rhabditidae</taxon>
        <taxon>Peloderinae</taxon>
        <taxon>Caenorhabditis</taxon>
    </lineage>
</organism>
<sequence>MLHRTVYLALLALIVVSATASAISLEQADGRMKMCPPGGSTFTMAWSMSCSMRRKRDVSADDYYGGIAKRALIAPSIRQLQTICCQVGCNVEDLLAYCAPI</sequence>
<evidence type="ECO:0000256" key="3">
    <source>
        <dbReference type="SAM" id="SignalP"/>
    </source>
</evidence>